<evidence type="ECO:0000313" key="2">
    <source>
        <dbReference type="EMBL" id="KAA8821017.1"/>
    </source>
</evidence>
<dbReference type="AlphaFoldDB" id="A0A5J5DVZ4"/>
<name>A0A5J5DVZ4_9BIFI</name>
<reference evidence="4 5" key="1">
    <citation type="journal article" date="2019" name="Syst. Appl. Microbiol.">
        <title>Characterization of Bifidobacterium species in feaces of the Egyptian fruit bat: Description of B. vespertilionis sp. nov. and B. rousetti sp. nov.</title>
        <authorList>
            <person name="Modesto M."/>
            <person name="Satti M."/>
            <person name="Watanabe K."/>
            <person name="Puglisi E."/>
            <person name="Morelli L."/>
            <person name="Huang C.-H."/>
            <person name="Liou J.-S."/>
            <person name="Miyashita M."/>
            <person name="Tamura T."/>
            <person name="Saito S."/>
            <person name="Mori K."/>
            <person name="Huang L."/>
            <person name="Sciavilla P."/>
            <person name="Sandri C."/>
            <person name="Spiezio C."/>
            <person name="Vitali F."/>
            <person name="Cavalieri D."/>
            <person name="Perpetuini G."/>
            <person name="Tofalo R."/>
            <person name="Bonetti A."/>
            <person name="Arita M."/>
            <person name="Mattarelli P."/>
        </authorList>
    </citation>
    <scope>NUCLEOTIDE SEQUENCE [LARGE SCALE GENOMIC DNA]</scope>
    <source>
        <strain evidence="3 5">RST16</strain>
        <strain evidence="2 4">RST8</strain>
    </source>
</reference>
<feature type="compositionally biased region" description="Polar residues" evidence="1">
    <location>
        <begin position="186"/>
        <end position="196"/>
    </location>
</feature>
<dbReference type="Proteomes" id="UP000374630">
    <property type="component" value="Unassembled WGS sequence"/>
</dbReference>
<dbReference type="EMBL" id="RZOA01000038">
    <property type="protein sequence ID" value="KAA8821017.1"/>
    <property type="molecule type" value="Genomic_DNA"/>
</dbReference>
<organism evidence="2 4">
    <name type="scientific">Bifidobacterium vespertilionis</name>
    <dbReference type="NCBI Taxonomy" id="2562524"/>
    <lineage>
        <taxon>Bacteria</taxon>
        <taxon>Bacillati</taxon>
        <taxon>Actinomycetota</taxon>
        <taxon>Actinomycetes</taxon>
        <taxon>Bifidobacteriales</taxon>
        <taxon>Bifidobacteriaceae</taxon>
        <taxon>Bifidobacterium</taxon>
    </lineage>
</organism>
<dbReference type="InterPro" id="IPR025591">
    <property type="entry name" value="RloB"/>
</dbReference>
<evidence type="ECO:0000256" key="1">
    <source>
        <dbReference type="SAM" id="MobiDB-lite"/>
    </source>
</evidence>
<proteinExistence type="predicted"/>
<gene>
    <name evidence="2" type="ORF">EM848_11670</name>
    <name evidence="3" type="ORF">EMO90_05195</name>
</gene>
<dbReference type="RefSeq" id="WP_150355105.1">
    <property type="nucleotide sequence ID" value="NZ_RZNZ01000005.1"/>
</dbReference>
<dbReference type="EMBL" id="RZNZ01000005">
    <property type="protein sequence ID" value="KAA8821179.1"/>
    <property type="molecule type" value="Genomic_DNA"/>
</dbReference>
<evidence type="ECO:0000313" key="4">
    <source>
        <dbReference type="Proteomes" id="UP000345527"/>
    </source>
</evidence>
<sequence>MSRRKREPRPLRRPAPDREERRVIRIFTEGEVTEVEYVDLLRHSADVSGKFVLMVSGRHGQPWPLVQAAIKDKERNEEVDEYWCWFDVEWPRNNPGQHHPRLADAMRSARDNGIKVAVSNPLFELWLILHAKDQTGSLNNEDAERIRHGIDHSDGKELGDGFDYGAHYADAVRRARKLSDRHADNGTDSPNDNPSSGMYAFLEELGIK</sequence>
<evidence type="ECO:0000313" key="5">
    <source>
        <dbReference type="Proteomes" id="UP000374630"/>
    </source>
</evidence>
<dbReference type="OrthoDB" id="9796523at2"/>
<accession>A0A5J5DVZ4</accession>
<keyword evidence="5" id="KW-1185">Reference proteome</keyword>
<dbReference type="Pfam" id="PF13707">
    <property type="entry name" value="RloB"/>
    <property type="match status" value="1"/>
</dbReference>
<evidence type="ECO:0000313" key="3">
    <source>
        <dbReference type="EMBL" id="KAA8821179.1"/>
    </source>
</evidence>
<comment type="caution">
    <text evidence="2">The sequence shown here is derived from an EMBL/GenBank/DDBJ whole genome shotgun (WGS) entry which is preliminary data.</text>
</comment>
<feature type="region of interest" description="Disordered" evidence="1">
    <location>
        <begin position="179"/>
        <end position="198"/>
    </location>
</feature>
<dbReference type="Proteomes" id="UP000345527">
    <property type="component" value="Unassembled WGS sequence"/>
</dbReference>
<protein>
    <submittedName>
        <fullName evidence="2">RloB domain-containing protein</fullName>
    </submittedName>
</protein>